<feature type="domain" description="Cystatin" evidence="4">
    <location>
        <begin position="38"/>
        <end position="112"/>
    </location>
</feature>
<dbReference type="InterPro" id="IPR000010">
    <property type="entry name" value="Cystatin_dom"/>
</dbReference>
<evidence type="ECO:0000256" key="1">
    <source>
        <dbReference type="ARBA" id="ARBA00022690"/>
    </source>
</evidence>
<name>A0AAV1ANI6_VICFA</name>
<keyword evidence="1" id="KW-0646">Protease inhibitor</keyword>
<keyword evidence="6" id="KW-1185">Reference proteome</keyword>
<dbReference type="EMBL" id="OX451739">
    <property type="protein sequence ID" value="CAI8611674.1"/>
    <property type="molecule type" value="Genomic_DNA"/>
</dbReference>
<dbReference type="CDD" id="cd00042">
    <property type="entry name" value="CY"/>
    <property type="match status" value="1"/>
</dbReference>
<evidence type="ECO:0000259" key="4">
    <source>
        <dbReference type="Pfam" id="PF16845"/>
    </source>
</evidence>
<proteinExistence type="predicted"/>
<evidence type="ECO:0000313" key="6">
    <source>
        <dbReference type="Proteomes" id="UP001157006"/>
    </source>
</evidence>
<feature type="chain" id="PRO_5043538830" description="Cystatin domain-containing protein" evidence="3">
    <location>
        <begin position="20"/>
        <end position="115"/>
    </location>
</feature>
<dbReference type="AlphaFoldDB" id="A0AAV1ANI6"/>
<feature type="signal peptide" evidence="3">
    <location>
        <begin position="1"/>
        <end position="19"/>
    </location>
</feature>
<dbReference type="GO" id="GO:0004869">
    <property type="term" value="F:cysteine-type endopeptidase inhibitor activity"/>
    <property type="evidence" value="ECO:0007669"/>
    <property type="project" value="UniProtKB-KW"/>
</dbReference>
<dbReference type="Pfam" id="PF16845">
    <property type="entry name" value="SQAPI"/>
    <property type="match status" value="1"/>
</dbReference>
<reference evidence="5 6" key="1">
    <citation type="submission" date="2023-01" db="EMBL/GenBank/DDBJ databases">
        <authorList>
            <person name="Kreplak J."/>
        </authorList>
    </citation>
    <scope>NUCLEOTIDE SEQUENCE [LARGE SCALE GENOMIC DNA]</scope>
</reference>
<dbReference type="InterPro" id="IPR046350">
    <property type="entry name" value="Cystatin_sf"/>
</dbReference>
<dbReference type="Gene3D" id="3.10.450.10">
    <property type="match status" value="1"/>
</dbReference>
<keyword evidence="3" id="KW-0732">Signal</keyword>
<evidence type="ECO:0000256" key="3">
    <source>
        <dbReference type="SAM" id="SignalP"/>
    </source>
</evidence>
<dbReference type="PANTHER" id="PTHR47364">
    <property type="entry name" value="CYSTEINE PROTEINASE INHIBITOR 5"/>
    <property type="match status" value="1"/>
</dbReference>
<dbReference type="Proteomes" id="UP001157006">
    <property type="component" value="Chromosome 4"/>
</dbReference>
<keyword evidence="2" id="KW-0789">Thiol protease inhibitor</keyword>
<gene>
    <name evidence="5" type="ORF">VFH_IV241240</name>
</gene>
<dbReference type="SUPFAM" id="SSF54403">
    <property type="entry name" value="Cystatin/monellin"/>
    <property type="match status" value="1"/>
</dbReference>
<evidence type="ECO:0000256" key="2">
    <source>
        <dbReference type="ARBA" id="ARBA00022704"/>
    </source>
</evidence>
<organism evidence="5 6">
    <name type="scientific">Vicia faba</name>
    <name type="common">Broad bean</name>
    <name type="synonym">Faba vulgaris</name>
    <dbReference type="NCBI Taxonomy" id="3906"/>
    <lineage>
        <taxon>Eukaryota</taxon>
        <taxon>Viridiplantae</taxon>
        <taxon>Streptophyta</taxon>
        <taxon>Embryophyta</taxon>
        <taxon>Tracheophyta</taxon>
        <taxon>Spermatophyta</taxon>
        <taxon>Magnoliopsida</taxon>
        <taxon>eudicotyledons</taxon>
        <taxon>Gunneridae</taxon>
        <taxon>Pentapetalae</taxon>
        <taxon>rosids</taxon>
        <taxon>fabids</taxon>
        <taxon>Fabales</taxon>
        <taxon>Fabaceae</taxon>
        <taxon>Papilionoideae</taxon>
        <taxon>50 kb inversion clade</taxon>
        <taxon>NPAAA clade</taxon>
        <taxon>Hologalegina</taxon>
        <taxon>IRL clade</taxon>
        <taxon>Fabeae</taxon>
        <taxon>Vicia</taxon>
    </lineage>
</organism>
<protein>
    <recommendedName>
        <fullName evidence="4">Cystatin domain-containing protein</fullName>
    </recommendedName>
</protein>
<accession>A0AAV1ANI6</accession>
<dbReference type="PANTHER" id="PTHR47364:SF2">
    <property type="entry name" value="CYSTEINE PROTEINASE INHIBITOR 5"/>
    <property type="match status" value="1"/>
</dbReference>
<evidence type="ECO:0000313" key="5">
    <source>
        <dbReference type="EMBL" id="CAI8611674.1"/>
    </source>
</evidence>
<sequence length="115" mass="13157">MKLQTLIIQIVLLMTFAAAWKQSPPYGYTYSPLIDINEYVMEIADFAVVEYNKVSGTKLTLNKVFTGESSQVNEGINYRLTLSVLGEYFVSNIYEAVVWESPLFPFRILISFIKN</sequence>